<reference evidence="2" key="1">
    <citation type="submission" date="2017-02" db="UniProtKB">
        <authorList>
            <consortium name="WormBaseParasite"/>
        </authorList>
    </citation>
    <scope>IDENTIFICATION</scope>
</reference>
<dbReference type="Proteomes" id="UP000036681">
    <property type="component" value="Unplaced"/>
</dbReference>
<dbReference type="AlphaFoldDB" id="A0A0M3IQZ4"/>
<keyword evidence="1" id="KW-1185">Reference proteome</keyword>
<name>A0A0M3IQZ4_ASCLU</name>
<evidence type="ECO:0000313" key="2">
    <source>
        <dbReference type="WBParaSite" id="ALUE_0002117201-mRNA-1"/>
    </source>
</evidence>
<organism evidence="1 2">
    <name type="scientific">Ascaris lumbricoides</name>
    <name type="common">Giant roundworm</name>
    <dbReference type="NCBI Taxonomy" id="6252"/>
    <lineage>
        <taxon>Eukaryota</taxon>
        <taxon>Metazoa</taxon>
        <taxon>Ecdysozoa</taxon>
        <taxon>Nematoda</taxon>
        <taxon>Chromadorea</taxon>
        <taxon>Rhabditida</taxon>
        <taxon>Spirurina</taxon>
        <taxon>Ascaridomorpha</taxon>
        <taxon>Ascaridoidea</taxon>
        <taxon>Ascarididae</taxon>
        <taxon>Ascaris</taxon>
    </lineage>
</organism>
<proteinExistence type="predicted"/>
<dbReference type="WBParaSite" id="ALUE_0002117201-mRNA-1">
    <property type="protein sequence ID" value="ALUE_0002117201-mRNA-1"/>
    <property type="gene ID" value="ALUE_0002117201"/>
</dbReference>
<sequence>MRHKNFPFRWAYTLTMRPWSSVNASWHKLCNYMSIRMQLSYMTFSSIACLVY</sequence>
<protein>
    <submittedName>
        <fullName evidence="2">Uncharacterized protein</fullName>
    </submittedName>
</protein>
<accession>A0A0M3IQZ4</accession>
<evidence type="ECO:0000313" key="1">
    <source>
        <dbReference type="Proteomes" id="UP000036681"/>
    </source>
</evidence>